<reference evidence="1 2" key="1">
    <citation type="journal article" date="2017" name="Environ. Microbiol.">
        <title>Decay of the glycolytic pathway and adaptation to intranuclear parasitism within Enterocytozoonidae microsporidia.</title>
        <authorList>
            <person name="Wiredu Boakye D."/>
            <person name="Jaroenlak P."/>
            <person name="Prachumwat A."/>
            <person name="Williams T.A."/>
            <person name="Bateman K.S."/>
            <person name="Itsathitphaisarn O."/>
            <person name="Sritunyalucksana K."/>
            <person name="Paszkiewicz K.H."/>
            <person name="Moore K.A."/>
            <person name="Stentiford G.D."/>
            <person name="Williams B.A."/>
        </authorList>
    </citation>
    <scope>NUCLEOTIDE SEQUENCE [LARGE SCALE GENOMIC DNA]</scope>
    <source>
        <strain evidence="1 2">GB1</strain>
    </source>
</reference>
<dbReference type="VEuPathDB" id="MicrosporidiaDB:A0H76_2426"/>
<protein>
    <submittedName>
        <fullName evidence="1">Uncharacterized protein</fullName>
    </submittedName>
</protein>
<accession>A0A1X0QDZ4</accession>
<dbReference type="EMBL" id="LVKB01000004">
    <property type="protein sequence ID" value="ORD98007.1"/>
    <property type="molecule type" value="Genomic_DNA"/>
</dbReference>
<name>A0A1X0QDZ4_9MICR</name>
<gene>
    <name evidence="1" type="ORF">HERIO_187</name>
</gene>
<dbReference type="Gene3D" id="2.130.10.10">
    <property type="entry name" value="YVTN repeat-like/Quinoprotein amine dehydrogenase"/>
    <property type="match status" value="1"/>
</dbReference>
<dbReference type="OrthoDB" id="2195826at2759"/>
<proteinExistence type="predicted"/>
<dbReference type="AlphaFoldDB" id="A0A1X0QDZ4"/>
<dbReference type="Proteomes" id="UP000192356">
    <property type="component" value="Unassembled WGS sequence"/>
</dbReference>
<dbReference type="InterPro" id="IPR036322">
    <property type="entry name" value="WD40_repeat_dom_sf"/>
</dbReference>
<organism evidence="1 2">
    <name type="scientific">Hepatospora eriocheir</name>
    <dbReference type="NCBI Taxonomy" id="1081669"/>
    <lineage>
        <taxon>Eukaryota</taxon>
        <taxon>Fungi</taxon>
        <taxon>Fungi incertae sedis</taxon>
        <taxon>Microsporidia</taxon>
        <taxon>Hepatosporidae</taxon>
        <taxon>Hepatospora</taxon>
    </lineage>
</organism>
<keyword evidence="2" id="KW-1185">Reference proteome</keyword>
<evidence type="ECO:0000313" key="1">
    <source>
        <dbReference type="EMBL" id="ORD98007.1"/>
    </source>
</evidence>
<sequence>MNKLIVKQESIISSIPPQTFTIINNLLIYYTDKYVHVYDMILNKIVNKHYYENIQIIKSYNNLIYLCSNDIYIVDSNFKIKEIVKISKVNITNIHFYNNYMMISKLDNLYFYRLNDLKLISKFEFNLPERLFIANVNSNKSDVGIMFGCYNNTNLILFKDNKCVYNSDIDDILFLFNQSESLFLLSKEGKLLKDFKEYKNFDKNLIQAKLIDNQLVMYDEQNNFIVTDNDFNITNTINLQSVLNNDRSNKKIKLNQDISTLLKIVDFNESYLLTSDHDIILHESFLSTRIFMFNNSVTNFISYKEYFIISTNSGCIKFTNNMNSDIFEGDIILVDDKVLTSMKSYQLEDSLIIYIGSKSGKVFKYQINDRGIKQIGLIEFNSSISSLNCNKELLCVSTFNNDLIVIKNNEQIFNEIIHNKEITDICLSDDYIITSSNDKTSKIFDKNNMKYVTVNSNDKILFSITNQIYIAIFSYKYLRIFDYRNLTLIKTIFIKRPILSAVFYDGYILGVSDILKIFNNSRMVDIVNVNISNGWSFDYPFICGDNKIVKLSCEYENSNDLKEKETYLLRNDFKSLMKIEEDCKAQFGIIKNFIKLKEKSKLGNDILLEELVKECKNIGKMLVLNGQLKDLELFNKLLEDNFDGIDLKYKKELESILYKHLNVVDDLYFKLNLN</sequence>
<dbReference type="VEuPathDB" id="MicrosporidiaDB:HERIO_187"/>
<dbReference type="InterPro" id="IPR015943">
    <property type="entry name" value="WD40/YVTN_repeat-like_dom_sf"/>
</dbReference>
<comment type="caution">
    <text evidence="1">The sequence shown here is derived from an EMBL/GenBank/DDBJ whole genome shotgun (WGS) entry which is preliminary data.</text>
</comment>
<dbReference type="SUPFAM" id="SSF50978">
    <property type="entry name" value="WD40 repeat-like"/>
    <property type="match status" value="1"/>
</dbReference>
<evidence type="ECO:0000313" key="2">
    <source>
        <dbReference type="Proteomes" id="UP000192356"/>
    </source>
</evidence>